<dbReference type="eggNOG" id="KOG1879">
    <property type="taxonomic scope" value="Eukaryota"/>
</dbReference>
<evidence type="ECO:0000313" key="12">
    <source>
        <dbReference type="Proteomes" id="UP000001542"/>
    </source>
</evidence>
<feature type="domain" description="UGGT thioredoxin-like" evidence="7">
    <location>
        <begin position="31"/>
        <end position="190"/>
    </location>
</feature>
<keyword evidence="4" id="KW-0256">Endoplasmic reticulum</keyword>
<comment type="cofactor">
    <cofactor evidence="1">
        <name>Ca(2+)</name>
        <dbReference type="ChEBI" id="CHEBI:29108"/>
    </cofactor>
</comment>
<dbReference type="GO" id="GO:0005788">
    <property type="term" value="C:endoplasmic reticulum lumen"/>
    <property type="evidence" value="ECO:0007669"/>
    <property type="project" value="UniProtKB-SubCell"/>
</dbReference>
<dbReference type="VEuPathDB" id="TrichDB:TVAG_379250"/>
<feature type="domain" description="UGGT thioredoxin-like" evidence="8">
    <location>
        <begin position="251"/>
        <end position="342"/>
    </location>
</feature>
<evidence type="ECO:0000256" key="5">
    <source>
        <dbReference type="ARBA" id="ARBA00023180"/>
    </source>
</evidence>
<dbReference type="Pfam" id="PF18402">
    <property type="entry name" value="Thioredoxin_14"/>
    <property type="match status" value="1"/>
</dbReference>
<gene>
    <name evidence="11" type="ORF">TVAG_379250</name>
</gene>
<dbReference type="Gene3D" id="3.90.550.10">
    <property type="entry name" value="Spore Coat Polysaccharide Biosynthesis Protein SpsA, Chain A"/>
    <property type="match status" value="1"/>
</dbReference>
<dbReference type="GO" id="GO:0018279">
    <property type="term" value="P:protein N-linked glycosylation via asparagine"/>
    <property type="evidence" value="ECO:0000318"/>
    <property type="project" value="GO_Central"/>
</dbReference>
<evidence type="ECO:0000259" key="8">
    <source>
        <dbReference type="Pfam" id="PF18401"/>
    </source>
</evidence>
<dbReference type="STRING" id="5722.A2DBB6"/>
<dbReference type="InParanoid" id="A2DBB6"/>
<feature type="chain" id="PRO_5013402095" evidence="6">
    <location>
        <begin position="16"/>
        <end position="1378"/>
    </location>
</feature>
<dbReference type="Pfam" id="PF18400">
    <property type="entry name" value="Thioredoxin_12"/>
    <property type="match status" value="1"/>
</dbReference>
<dbReference type="InterPro" id="IPR040497">
    <property type="entry name" value="Glyco_transf_24"/>
</dbReference>
<evidence type="ECO:0000256" key="2">
    <source>
        <dbReference type="ARBA" id="ARBA00004319"/>
    </source>
</evidence>
<dbReference type="Pfam" id="PF18404">
    <property type="entry name" value="Glyco_transf_24"/>
    <property type="match status" value="1"/>
</dbReference>
<dbReference type="KEGG" id="tva:5468001"/>
<dbReference type="Proteomes" id="UP000001542">
    <property type="component" value="Unassembled WGS sequence"/>
</dbReference>
<dbReference type="PANTHER" id="PTHR11226:SF0">
    <property type="entry name" value="UDP-GLUCOSE:GLYCOPROTEIN GLUCOSYLTRANSFERASE"/>
    <property type="match status" value="1"/>
</dbReference>
<evidence type="ECO:0000256" key="4">
    <source>
        <dbReference type="ARBA" id="ARBA00022824"/>
    </source>
</evidence>
<comment type="subcellular location">
    <subcellularLocation>
        <location evidence="2">Endoplasmic reticulum lumen</location>
    </subcellularLocation>
</comment>
<dbReference type="InterPro" id="IPR040692">
    <property type="entry name" value="UGGT_TRXL_3"/>
</dbReference>
<evidence type="ECO:0000259" key="10">
    <source>
        <dbReference type="Pfam" id="PF18404"/>
    </source>
</evidence>
<dbReference type="EMBL" id="DS113184">
    <property type="protein sequence ID" value="EAY22446.1"/>
    <property type="molecule type" value="Genomic_DNA"/>
</dbReference>
<evidence type="ECO:0000256" key="6">
    <source>
        <dbReference type="SAM" id="SignalP"/>
    </source>
</evidence>
<protein>
    <submittedName>
        <fullName evidence="11">Uncharacterized protein</fullName>
    </submittedName>
</protein>
<accession>A2DBB6</accession>
<feature type="signal peptide" evidence="6">
    <location>
        <begin position="1"/>
        <end position="15"/>
    </location>
</feature>
<dbReference type="GO" id="GO:0005783">
    <property type="term" value="C:endoplasmic reticulum"/>
    <property type="evidence" value="ECO:0000318"/>
    <property type="project" value="GO_Central"/>
</dbReference>
<dbReference type="OrthoDB" id="27683at2759"/>
<dbReference type="SUPFAM" id="SSF53448">
    <property type="entry name" value="Nucleotide-diphospho-sugar transferases"/>
    <property type="match status" value="1"/>
</dbReference>
<dbReference type="OMA" id="ENTPHLV"/>
<dbReference type="InterPro" id="IPR029044">
    <property type="entry name" value="Nucleotide-diphossugar_trans"/>
</dbReference>
<sequence length="1378" mass="161237">MILAFFFLFTSSSLLKDRQVNVTLDGSWPDTPILAEAAAFIADANGEAYWTFINGLQKVEKYPETIEEIKNYALNFLTEELRALLELSLLTRAYSPRIEMFREILRNHTKDMNKLAAFYADKLYYTQEDLKNAIEESPKSRPLVYSYEPRNGNLRDTIILYSLINDSALFSWIQFLEDQEESVSFIYRPVGEFTTTPVKFRGYGFEMRPFNYTMTYSKESDENIIHGEETPDTELFINKKIVPGPNVPKAMDLATQLIQFVKTTDDPFKSLLEVCENFPLYADNISRIPAAKSLRDKIFDRLENIISGASAIYVNNRVVLNPDVYHILQASLDELRIAQMLREYFTLTPEAHNKSLSLIQRTRPPKRVIVDYQSDFIFNLNDIETGKIYENWTTDLSSLRTTNPQNIKRNIFNAVFFIDPLNPYDMKTLKFMDNQTRLRAPIRWGYFVQPRSTNKLSKRVMNAWSHIRLRHGFRQAHQFLLDAAKEMVDEEDEPRIAHFNAALAKMGKKKTLTDFDKFDAQSREKKYLKKMKNFQERLGIHEQGCLFNGRFYPGESQEENIVQFMRDSLKRLRKKMAEKILKNSSIETVSGILTGDDVFNRYNPLIQHTDKSPCEFIPLISQSFYFQREFMEWSKKIRYNQEPQKVKFNTIWVFVGEELTGSLESKHIAFQTEEWLKQGIPQNTRLAFFSETTTSNIIRNSMPPPFVQDLLKLQPDEVTVVMNGRVLRMKSRMIFNWHLEDFNVLIKWEYHYSVSMIQSYFSEDVALNYEMLGNQVDDVNTEFHSQLAFYFSLIYGMASHTRISRYPSDNRVFKPSNPAVMNYDNPDSFVHYAIMLNPFELPFQAIAPIVQFLRNSKAFDVKIMINFPTKDIDQFPPNLRAYHRFLLYDDSIQFDRFESQTVYSLMPHPPYNWMVEPVSAPFDLDNFRPREVNPGTTCSSYRLTSILLEGSALDEQYIPVHGLRITLDMDKKGFHDSLSIKTMGYFQLKTQPGIWEISLGEGPSRTVYNISSRNQFSISSFVPPWMTMRVNHNDGMSRYTIYELPKNLKLSMSNDTETVNVFAVVSGYLYEHLVKIMMISAIKNTKNPIHFWFLKNFISSQFMNDLPKFAKKYNFKYSFVEYNWPSFVVHQSERQRIIWGNKILFFDALFPMNISRMIYIDADAVVRGDLSELMKIDLKGCPYGFVPMGMSRKEMKKYHFWTTGYWKNHLRGKKYHISAMFVVDLDRFRRMGGGDKLRKHYSQIVGNTKSLANLDQDLPNDAQDEVPIMSLPKKYLWCCTWCSEKEKDKAIIIDLANNPKTKMSKVDMAKKFIEEWPLLDDEVKHIDDPDYFCSYDLKKIRQEHTEKVQKAIAEVRAKKLAAQQEKKKKAGVEDDDEL</sequence>
<name>A2DBB6_TRIV3</name>
<dbReference type="VEuPathDB" id="TrichDB:TVAGG3_0508480"/>
<dbReference type="PANTHER" id="PTHR11226">
    <property type="entry name" value="UDP-GLUCOSE GLYCOPROTEIN:GLUCOSYLTRANSFERASE"/>
    <property type="match status" value="1"/>
</dbReference>
<dbReference type="UniPathway" id="UPA00378"/>
<feature type="domain" description="UGGT thioredoxin-like" evidence="9">
    <location>
        <begin position="373"/>
        <end position="606"/>
    </location>
</feature>
<proteinExistence type="predicted"/>
<reference evidence="11" key="2">
    <citation type="journal article" date="2007" name="Science">
        <title>Draft genome sequence of the sexually transmitted pathogen Trichomonas vaginalis.</title>
        <authorList>
            <person name="Carlton J.M."/>
            <person name="Hirt R.P."/>
            <person name="Silva J.C."/>
            <person name="Delcher A.L."/>
            <person name="Schatz M."/>
            <person name="Zhao Q."/>
            <person name="Wortman J.R."/>
            <person name="Bidwell S.L."/>
            <person name="Alsmark U.C.M."/>
            <person name="Besteiro S."/>
            <person name="Sicheritz-Ponten T."/>
            <person name="Noel C.J."/>
            <person name="Dacks J.B."/>
            <person name="Foster P.G."/>
            <person name="Simillion C."/>
            <person name="Van de Peer Y."/>
            <person name="Miranda-Saavedra D."/>
            <person name="Barton G.J."/>
            <person name="Westrop G.D."/>
            <person name="Mueller S."/>
            <person name="Dessi D."/>
            <person name="Fiori P.L."/>
            <person name="Ren Q."/>
            <person name="Paulsen I."/>
            <person name="Zhang H."/>
            <person name="Bastida-Corcuera F.D."/>
            <person name="Simoes-Barbosa A."/>
            <person name="Brown M.T."/>
            <person name="Hayes R.D."/>
            <person name="Mukherjee M."/>
            <person name="Okumura C.Y."/>
            <person name="Schneider R."/>
            <person name="Smith A.J."/>
            <person name="Vanacova S."/>
            <person name="Villalvazo M."/>
            <person name="Haas B.J."/>
            <person name="Pertea M."/>
            <person name="Feldblyum T.V."/>
            <person name="Utterback T.R."/>
            <person name="Shu C.L."/>
            <person name="Osoegawa K."/>
            <person name="de Jong P.J."/>
            <person name="Hrdy I."/>
            <person name="Horvathova L."/>
            <person name="Zubacova Z."/>
            <person name="Dolezal P."/>
            <person name="Malik S.B."/>
            <person name="Logsdon J.M. Jr."/>
            <person name="Henze K."/>
            <person name="Gupta A."/>
            <person name="Wang C.C."/>
            <person name="Dunne R.L."/>
            <person name="Upcroft J.A."/>
            <person name="Upcroft P."/>
            <person name="White O."/>
            <person name="Salzberg S.L."/>
            <person name="Tang P."/>
            <person name="Chiu C.-H."/>
            <person name="Lee Y.-S."/>
            <person name="Embley T.M."/>
            <person name="Coombs G.H."/>
            <person name="Mottram J.C."/>
            <person name="Tachezy J."/>
            <person name="Fraser-Liggett C.M."/>
            <person name="Johnson P.J."/>
        </authorList>
    </citation>
    <scope>NUCLEOTIDE SEQUENCE [LARGE SCALE GENOMIC DNA]</scope>
    <source>
        <strain evidence="11">G3</strain>
    </source>
</reference>
<dbReference type="RefSeq" id="XP_001583432.1">
    <property type="nucleotide sequence ID" value="XM_001583382.1"/>
</dbReference>
<keyword evidence="12" id="KW-1185">Reference proteome</keyword>
<keyword evidence="5" id="KW-0325">Glycoprotein</keyword>
<dbReference type="GO" id="GO:0051082">
    <property type="term" value="F:unfolded protein binding"/>
    <property type="evidence" value="ECO:0000318"/>
    <property type="project" value="GO_Central"/>
</dbReference>
<dbReference type="SMR" id="A2DBB6"/>
<keyword evidence="3 6" id="KW-0732">Signal</keyword>
<evidence type="ECO:0000256" key="3">
    <source>
        <dbReference type="ARBA" id="ARBA00022729"/>
    </source>
</evidence>
<organism evidence="11 12">
    <name type="scientific">Trichomonas vaginalis (strain ATCC PRA-98 / G3)</name>
    <dbReference type="NCBI Taxonomy" id="412133"/>
    <lineage>
        <taxon>Eukaryota</taxon>
        <taxon>Metamonada</taxon>
        <taxon>Parabasalia</taxon>
        <taxon>Trichomonadida</taxon>
        <taxon>Trichomonadidae</taxon>
        <taxon>Trichomonas</taxon>
    </lineage>
</organism>
<dbReference type="Pfam" id="PF06427">
    <property type="entry name" value="UDP-g_GGTase"/>
    <property type="match status" value="1"/>
</dbReference>
<dbReference type="InterPro" id="IPR040694">
    <property type="entry name" value="UGGT_TRXL_2"/>
</dbReference>
<dbReference type="CDD" id="cd06432">
    <property type="entry name" value="GT8_HUGT1_C_like"/>
    <property type="match status" value="1"/>
</dbReference>
<dbReference type="Pfam" id="PF18401">
    <property type="entry name" value="Thioredoxin_13"/>
    <property type="match status" value="1"/>
</dbReference>
<dbReference type="GO" id="GO:0003980">
    <property type="term" value="F:UDP-glucose:glycoprotein glucosyltransferase activity"/>
    <property type="evidence" value="ECO:0000318"/>
    <property type="project" value="GO_Central"/>
</dbReference>
<evidence type="ECO:0000259" key="9">
    <source>
        <dbReference type="Pfam" id="PF18402"/>
    </source>
</evidence>
<evidence type="ECO:0000313" key="11">
    <source>
        <dbReference type="EMBL" id="EAY22446.1"/>
    </source>
</evidence>
<dbReference type="InterPro" id="IPR009448">
    <property type="entry name" value="UDP-g_GGtrans"/>
</dbReference>
<evidence type="ECO:0000256" key="1">
    <source>
        <dbReference type="ARBA" id="ARBA00001913"/>
    </source>
</evidence>
<reference evidence="11" key="1">
    <citation type="submission" date="2006-10" db="EMBL/GenBank/DDBJ databases">
        <authorList>
            <person name="Amadeo P."/>
            <person name="Zhao Q."/>
            <person name="Wortman J."/>
            <person name="Fraser-Liggett C."/>
            <person name="Carlton J."/>
        </authorList>
    </citation>
    <scope>NUCLEOTIDE SEQUENCE</scope>
    <source>
        <strain evidence="11">G3</strain>
    </source>
</reference>
<dbReference type="InterPro" id="IPR040693">
    <property type="entry name" value="UGGT_TRXL_1"/>
</dbReference>
<feature type="domain" description="Glucosyltransferase 24 catalytic" evidence="10">
    <location>
        <begin position="1059"/>
        <end position="1326"/>
    </location>
</feature>
<evidence type="ECO:0000259" key="7">
    <source>
        <dbReference type="Pfam" id="PF18400"/>
    </source>
</evidence>